<dbReference type="AlphaFoldDB" id="A0A4D9D7U1"/>
<feature type="region of interest" description="Disordered" evidence="1">
    <location>
        <begin position="151"/>
        <end position="261"/>
    </location>
</feature>
<feature type="region of interest" description="Disordered" evidence="1">
    <location>
        <begin position="71"/>
        <end position="108"/>
    </location>
</feature>
<proteinExistence type="predicted"/>
<organism evidence="2 3">
    <name type="scientific">Nannochloropsis salina CCMP1776</name>
    <dbReference type="NCBI Taxonomy" id="1027361"/>
    <lineage>
        <taxon>Eukaryota</taxon>
        <taxon>Sar</taxon>
        <taxon>Stramenopiles</taxon>
        <taxon>Ochrophyta</taxon>
        <taxon>Eustigmatophyceae</taxon>
        <taxon>Eustigmatales</taxon>
        <taxon>Monodopsidaceae</taxon>
        <taxon>Microchloropsis</taxon>
        <taxon>Microchloropsis salina</taxon>
    </lineage>
</organism>
<dbReference type="Proteomes" id="UP000355283">
    <property type="component" value="Unassembled WGS sequence"/>
</dbReference>
<feature type="compositionally biased region" description="Polar residues" evidence="1">
    <location>
        <begin position="252"/>
        <end position="261"/>
    </location>
</feature>
<keyword evidence="3" id="KW-1185">Reference proteome</keyword>
<evidence type="ECO:0000313" key="3">
    <source>
        <dbReference type="Proteomes" id="UP000355283"/>
    </source>
</evidence>
<dbReference type="EMBL" id="SDOX01000005">
    <property type="protein sequence ID" value="TFJ87480.1"/>
    <property type="molecule type" value="Genomic_DNA"/>
</dbReference>
<feature type="compositionally biased region" description="Polar residues" evidence="1">
    <location>
        <begin position="79"/>
        <end position="89"/>
    </location>
</feature>
<reference evidence="2 3" key="1">
    <citation type="submission" date="2019-01" db="EMBL/GenBank/DDBJ databases">
        <title>Nuclear Genome Assembly of the Microalgal Biofuel strain Nannochloropsis salina CCMP1776.</title>
        <authorList>
            <person name="Hovde B."/>
        </authorList>
    </citation>
    <scope>NUCLEOTIDE SEQUENCE [LARGE SCALE GENOMIC DNA]</scope>
    <source>
        <strain evidence="2 3">CCMP1776</strain>
    </source>
</reference>
<feature type="compositionally biased region" description="Basic and acidic residues" evidence="1">
    <location>
        <begin position="153"/>
        <end position="167"/>
    </location>
</feature>
<gene>
    <name evidence="2" type="ORF">NSK_000832</name>
</gene>
<name>A0A4D9D7U1_9STRA</name>
<feature type="compositionally biased region" description="Basic and acidic residues" evidence="1">
    <location>
        <begin position="206"/>
        <end position="219"/>
    </location>
</feature>
<feature type="compositionally biased region" description="Basic and acidic residues" evidence="1">
    <location>
        <begin position="233"/>
        <end position="248"/>
    </location>
</feature>
<protein>
    <submittedName>
        <fullName evidence="2">Uncharacterized protein</fullName>
    </submittedName>
</protein>
<evidence type="ECO:0000256" key="1">
    <source>
        <dbReference type="SAM" id="MobiDB-lite"/>
    </source>
</evidence>
<feature type="region of interest" description="Disordered" evidence="1">
    <location>
        <begin position="1"/>
        <end position="52"/>
    </location>
</feature>
<accession>A0A4D9D7U1</accession>
<evidence type="ECO:0000313" key="2">
    <source>
        <dbReference type="EMBL" id="TFJ87480.1"/>
    </source>
</evidence>
<sequence>MVADCTPAVNGTDLVSSEDGIASSPDTITEGGTTVRHHEEKEEGTTANEPAAIVSFVPTLSGYGKQRSLLVPEEEPVPSTDSPSGTQRSEAAGERRRPSLLNGRAGRGVIFGPDGELPAWRIKKRRPRPGCSYPLVIIVARLKAMVFRHRRRAQEEERAKEEEEKGDKKTRRKSLEKRGEEGGLRRRSSAVLCTQQVEEGGGEGVARTEEREEGRRGREGFWASVSMDGGGLGREEYGSSNGGKDEGGHGTTQGVRRQLSV</sequence>
<comment type="caution">
    <text evidence="2">The sequence shown here is derived from an EMBL/GenBank/DDBJ whole genome shotgun (WGS) entry which is preliminary data.</text>
</comment>